<dbReference type="Proteomes" id="UP000179279">
    <property type="component" value="Unassembled WGS sequence"/>
</dbReference>
<reference evidence="1 2" key="1">
    <citation type="journal article" date="2016" name="Nat. Commun.">
        <title>Thousands of microbial genomes shed light on interconnected biogeochemical processes in an aquifer system.</title>
        <authorList>
            <person name="Anantharaman K."/>
            <person name="Brown C.T."/>
            <person name="Hug L.A."/>
            <person name="Sharon I."/>
            <person name="Castelle C.J."/>
            <person name="Probst A.J."/>
            <person name="Thomas B.C."/>
            <person name="Singh A."/>
            <person name="Wilkins M.J."/>
            <person name="Karaoz U."/>
            <person name="Brodie E.L."/>
            <person name="Williams K.H."/>
            <person name="Hubbard S.S."/>
            <person name="Banfield J.F."/>
        </authorList>
    </citation>
    <scope>NUCLEOTIDE SEQUENCE [LARGE SCALE GENOMIC DNA]</scope>
</reference>
<evidence type="ECO:0008006" key="3">
    <source>
        <dbReference type="Google" id="ProtNLM"/>
    </source>
</evidence>
<dbReference type="AlphaFoldDB" id="A0A1G1WXL0"/>
<organism evidence="1 2">
    <name type="scientific">Candidatus Woykebacteria bacterium RIFCSPLOWO2_01_FULL_41_12</name>
    <dbReference type="NCBI Taxonomy" id="1802604"/>
    <lineage>
        <taxon>Bacteria</taxon>
        <taxon>Candidatus Woykeibacteriota</taxon>
    </lineage>
</organism>
<accession>A0A1G1WXL0</accession>
<dbReference type="Pfam" id="PF05991">
    <property type="entry name" value="NYN_YacP"/>
    <property type="match status" value="1"/>
</dbReference>
<comment type="caution">
    <text evidence="1">The sequence shown here is derived from an EMBL/GenBank/DDBJ whole genome shotgun (WGS) entry which is preliminary data.</text>
</comment>
<evidence type="ECO:0000313" key="1">
    <source>
        <dbReference type="EMBL" id="OGY32060.1"/>
    </source>
</evidence>
<sequence length="150" mass="17316">MTYNLRNQGGSVLSSPIVLIDGYNLMNQMIREGLSSEKLMDFRYQMLRQLDRWRQQTGKYRVWVVFDGRRKREDKKFRQAGSVRVFFALPPDGGDSRIESMCHDNDGKVILVTSDKELIARTCNHVVKQLDSSVFLEKHLSAGKDLEDTS</sequence>
<protein>
    <recommendedName>
        <fullName evidence="3">NYN domain-containing protein</fullName>
    </recommendedName>
</protein>
<proteinExistence type="predicted"/>
<dbReference type="InterPro" id="IPR010298">
    <property type="entry name" value="YacP-like"/>
</dbReference>
<evidence type="ECO:0000313" key="2">
    <source>
        <dbReference type="Proteomes" id="UP000179279"/>
    </source>
</evidence>
<gene>
    <name evidence="1" type="ORF">A3A57_03015</name>
</gene>
<dbReference type="EMBL" id="MHDA01000024">
    <property type="protein sequence ID" value="OGY32060.1"/>
    <property type="molecule type" value="Genomic_DNA"/>
</dbReference>
<name>A0A1G1WXL0_9BACT</name>